<organism evidence="1">
    <name type="scientific">uncultured Solirubrobacteraceae bacterium</name>
    <dbReference type="NCBI Taxonomy" id="1162706"/>
    <lineage>
        <taxon>Bacteria</taxon>
        <taxon>Bacillati</taxon>
        <taxon>Actinomycetota</taxon>
        <taxon>Thermoleophilia</taxon>
        <taxon>Solirubrobacterales</taxon>
        <taxon>Solirubrobacteraceae</taxon>
        <taxon>environmental samples</taxon>
    </lineage>
</organism>
<dbReference type="EC" id="3.5.4.16" evidence="1"/>
<dbReference type="AlphaFoldDB" id="A0A6J4SHA7"/>
<keyword evidence="1" id="KW-0378">Hydrolase</keyword>
<protein>
    <submittedName>
        <fullName evidence="1">GTP cyclohydrolase I type 2</fullName>
        <ecNumber evidence="1">3.5.4.16</ecNumber>
    </submittedName>
</protein>
<feature type="non-terminal residue" evidence="1">
    <location>
        <position position="48"/>
    </location>
</feature>
<name>A0A6J4SHA7_9ACTN</name>
<sequence length="48" mass="5288">MIERYGDLGDGTFVSARQENLETIHQHNVVAERFGLLGELRAEVASGT</sequence>
<accession>A0A6J4SHA7</accession>
<dbReference type="GO" id="GO:0003934">
    <property type="term" value="F:GTP cyclohydrolase I activity"/>
    <property type="evidence" value="ECO:0007669"/>
    <property type="project" value="UniProtKB-EC"/>
</dbReference>
<dbReference type="EMBL" id="CADCVS010000237">
    <property type="protein sequence ID" value="CAA9498498.1"/>
    <property type="molecule type" value="Genomic_DNA"/>
</dbReference>
<reference evidence="1" key="1">
    <citation type="submission" date="2020-02" db="EMBL/GenBank/DDBJ databases">
        <authorList>
            <person name="Meier V. D."/>
        </authorList>
    </citation>
    <scope>NUCLEOTIDE SEQUENCE</scope>
    <source>
        <strain evidence="1">AVDCRST_MAG30</strain>
    </source>
</reference>
<gene>
    <name evidence="1" type="ORF">AVDCRST_MAG30-1775</name>
</gene>
<proteinExistence type="predicted"/>
<evidence type="ECO:0000313" key="1">
    <source>
        <dbReference type="EMBL" id="CAA9498498.1"/>
    </source>
</evidence>